<dbReference type="Proteomes" id="UP000820818">
    <property type="component" value="Linkage Group LG2"/>
</dbReference>
<feature type="chain" id="PRO_5042070629" evidence="2">
    <location>
        <begin position="17"/>
        <end position="369"/>
    </location>
</feature>
<organism evidence="3 4">
    <name type="scientific">Daphnia sinensis</name>
    <dbReference type="NCBI Taxonomy" id="1820382"/>
    <lineage>
        <taxon>Eukaryota</taxon>
        <taxon>Metazoa</taxon>
        <taxon>Ecdysozoa</taxon>
        <taxon>Arthropoda</taxon>
        <taxon>Crustacea</taxon>
        <taxon>Branchiopoda</taxon>
        <taxon>Diplostraca</taxon>
        <taxon>Cladocera</taxon>
        <taxon>Anomopoda</taxon>
        <taxon>Daphniidae</taxon>
        <taxon>Daphnia</taxon>
        <taxon>Daphnia similis group</taxon>
    </lineage>
</organism>
<keyword evidence="2" id="KW-0732">Signal</keyword>
<sequence>MIFIAISVLLYIAVWHQQSTYFHSNSIQISETEGQQKLENISPTCNCNGRTTNLTKQQSFNPDAFQWCSSRSSQRGTHQNVIAYTVFGNVNERYYSLLTNISSTAEKFYPGWIVRFYHNFSNQSEEAYRKLCNVYCQFNNVDLCSVPELIERIRDTAKNKQVEPIEAGLLQHLNPRMYRYLVAFDPNVDIFISRDVDSMIWKREVDAVEQWLQSNYTFHVMRDCIRHEVLMLAGPHFLFFILNFYVHFDILNGFFFLAGMWGAKLQQRRYLIEGLMRAIIPVAQNQIKQTDQIVLKDIVWPTARFDVMLHDSYYCQNPALMARTLPLRVYPFPTQRKDRHFVGDVGQHRLADKCPRACRPPDHKDWEYC</sequence>
<reference evidence="3 4" key="1">
    <citation type="submission" date="2022-05" db="EMBL/GenBank/DDBJ databases">
        <title>A multi-omics perspective on studying reproductive biology in Daphnia sinensis.</title>
        <authorList>
            <person name="Jia J."/>
        </authorList>
    </citation>
    <scope>NUCLEOTIDE SEQUENCE [LARGE SCALE GENOMIC DNA]</scope>
    <source>
        <strain evidence="3 4">WSL</strain>
    </source>
</reference>
<feature type="signal peptide" evidence="2">
    <location>
        <begin position="1"/>
        <end position="16"/>
    </location>
</feature>
<keyword evidence="1" id="KW-0472">Membrane</keyword>
<feature type="transmembrane region" description="Helical" evidence="1">
    <location>
        <begin position="237"/>
        <end position="261"/>
    </location>
</feature>
<name>A0AAD5L0J0_9CRUS</name>
<gene>
    <name evidence="3" type="ORF">GHT06_010141</name>
</gene>
<evidence type="ECO:0000256" key="2">
    <source>
        <dbReference type="SAM" id="SignalP"/>
    </source>
</evidence>
<keyword evidence="1" id="KW-1133">Transmembrane helix</keyword>
<keyword evidence="1" id="KW-0812">Transmembrane</keyword>
<keyword evidence="4" id="KW-1185">Reference proteome</keyword>
<evidence type="ECO:0000313" key="4">
    <source>
        <dbReference type="Proteomes" id="UP000820818"/>
    </source>
</evidence>
<evidence type="ECO:0000313" key="3">
    <source>
        <dbReference type="EMBL" id="KAI9562687.1"/>
    </source>
</evidence>
<comment type="caution">
    <text evidence="3">The sequence shown here is derived from an EMBL/GenBank/DDBJ whole genome shotgun (WGS) entry which is preliminary data.</text>
</comment>
<dbReference type="EMBL" id="WJBH02000002">
    <property type="protein sequence ID" value="KAI9562687.1"/>
    <property type="molecule type" value="Genomic_DNA"/>
</dbReference>
<accession>A0AAD5L0J0</accession>
<dbReference type="AlphaFoldDB" id="A0AAD5L0J0"/>
<proteinExistence type="predicted"/>
<protein>
    <submittedName>
        <fullName evidence="3">Uncharacterized protein</fullName>
    </submittedName>
</protein>
<evidence type="ECO:0000256" key="1">
    <source>
        <dbReference type="SAM" id="Phobius"/>
    </source>
</evidence>